<evidence type="ECO:0000313" key="3">
    <source>
        <dbReference type="EMBL" id="GDY43273.1"/>
    </source>
</evidence>
<proteinExistence type="predicted"/>
<feature type="domain" description="HTH cro/C1-type" evidence="2">
    <location>
        <begin position="11"/>
        <end position="83"/>
    </location>
</feature>
<dbReference type="InterPro" id="IPR041413">
    <property type="entry name" value="MLTR_LBD"/>
</dbReference>
<dbReference type="InterPro" id="IPR001387">
    <property type="entry name" value="Cro/C1-type_HTH"/>
</dbReference>
<organism evidence="3 4">
    <name type="scientific">Streptomyces antimycoticus</name>
    <dbReference type="NCBI Taxonomy" id="68175"/>
    <lineage>
        <taxon>Bacteria</taxon>
        <taxon>Bacillati</taxon>
        <taxon>Actinomycetota</taxon>
        <taxon>Actinomycetes</taxon>
        <taxon>Kitasatosporales</taxon>
        <taxon>Streptomycetaceae</taxon>
        <taxon>Streptomyces</taxon>
        <taxon>Streptomyces violaceusniger group</taxon>
    </lineage>
</organism>
<dbReference type="CDD" id="cd00093">
    <property type="entry name" value="HTH_XRE"/>
    <property type="match status" value="1"/>
</dbReference>
<evidence type="ECO:0000259" key="2">
    <source>
        <dbReference type="SMART" id="SM00530"/>
    </source>
</evidence>
<dbReference type="Gene3D" id="1.10.260.40">
    <property type="entry name" value="lambda repressor-like DNA-binding domains"/>
    <property type="match status" value="1"/>
</dbReference>
<gene>
    <name evidence="3" type="ORF">SANT12839_041550</name>
</gene>
<dbReference type="InterPro" id="IPR010982">
    <property type="entry name" value="Lambda_DNA-bd_dom_sf"/>
</dbReference>
<feature type="region of interest" description="Disordered" evidence="1">
    <location>
        <begin position="273"/>
        <end position="301"/>
    </location>
</feature>
<keyword evidence="4" id="KW-1185">Reference proteome</keyword>
<dbReference type="EMBL" id="BJHV01000001">
    <property type="protein sequence ID" value="GDY43273.1"/>
    <property type="molecule type" value="Genomic_DNA"/>
</dbReference>
<dbReference type="Gene3D" id="3.30.450.180">
    <property type="match status" value="1"/>
</dbReference>
<name>A0A4D4KBJ9_9ACTN</name>
<dbReference type="PANTHER" id="PTHR35010">
    <property type="entry name" value="BLL4672 PROTEIN-RELATED"/>
    <property type="match status" value="1"/>
</dbReference>
<dbReference type="Pfam" id="PF13560">
    <property type="entry name" value="HTH_31"/>
    <property type="match status" value="1"/>
</dbReference>
<dbReference type="SMART" id="SM00530">
    <property type="entry name" value="HTH_XRE"/>
    <property type="match status" value="1"/>
</dbReference>
<dbReference type="RefSeq" id="WP_137966084.1">
    <property type="nucleotide sequence ID" value="NZ_BJHV01000001.1"/>
</dbReference>
<protein>
    <submittedName>
        <fullName evidence="3">Transcriptional regulator</fullName>
    </submittedName>
</protein>
<dbReference type="SUPFAM" id="SSF47413">
    <property type="entry name" value="lambda repressor-like DNA-binding domains"/>
    <property type="match status" value="1"/>
</dbReference>
<accession>A0A4D4KBJ9</accession>
<dbReference type="AlphaFoldDB" id="A0A4D4KBJ9"/>
<dbReference type="Pfam" id="PF17765">
    <property type="entry name" value="MLTR_LBD"/>
    <property type="match status" value="1"/>
</dbReference>
<comment type="caution">
    <text evidence="3">The sequence shown here is derived from an EMBL/GenBank/DDBJ whole genome shotgun (WGS) entry which is preliminary data.</text>
</comment>
<sequence>MAESANRLGEYLRARRELVRPEDVGLPAVGRRRVPGLRREELALLAGISSDYYLRLEQGRDRHPSEQVLDALARVLRLDDDATAHLHRLARPAPRRRRPRRPERVPAGIQQLVRSWTRNPAFVQSRYMDILFANPLAIALSPLCRPGVNVVRALFLDPEIREAHGSDATTAGVVAGLRALVGPDVDDPPLAELVGELSVRSERFRRLWARHDVKPKAGAGTSTFRHPQIGPIELSYEKLAVTGTEGQLLVVYHAAPDSPAEQALALLSGLAADAGQDSRSGPGSGPGAVGPQPSPDGWLRS</sequence>
<dbReference type="GO" id="GO:0003677">
    <property type="term" value="F:DNA binding"/>
    <property type="evidence" value="ECO:0007669"/>
    <property type="project" value="InterPro"/>
</dbReference>
<reference evidence="3 4" key="1">
    <citation type="journal article" date="2020" name="Int. J. Syst. Evol. Microbiol.">
        <title>Reclassification of Streptomyces castelarensis and Streptomyces sporoclivatus as later heterotypic synonyms of Streptomyces antimycoticus.</title>
        <authorList>
            <person name="Komaki H."/>
            <person name="Tamura T."/>
        </authorList>
    </citation>
    <scope>NUCLEOTIDE SEQUENCE [LARGE SCALE GENOMIC DNA]</scope>
    <source>
        <strain evidence="3 4">NBRC 12839</strain>
    </source>
</reference>
<dbReference type="Proteomes" id="UP000299290">
    <property type="component" value="Unassembled WGS sequence"/>
</dbReference>
<dbReference type="PANTHER" id="PTHR35010:SF2">
    <property type="entry name" value="BLL4672 PROTEIN"/>
    <property type="match status" value="1"/>
</dbReference>
<evidence type="ECO:0000313" key="4">
    <source>
        <dbReference type="Proteomes" id="UP000299290"/>
    </source>
</evidence>
<evidence type="ECO:0000256" key="1">
    <source>
        <dbReference type="SAM" id="MobiDB-lite"/>
    </source>
</evidence>